<evidence type="ECO:0000313" key="3">
    <source>
        <dbReference type="EMBL" id="QBK31338.1"/>
    </source>
</evidence>
<accession>A0A4V1A445</accession>
<feature type="domain" description="Activator of Hsp90 ATPase homologue 1/2-like C-terminal" evidence="2">
    <location>
        <begin position="43"/>
        <end position="178"/>
    </location>
</feature>
<dbReference type="AlphaFoldDB" id="A0A4V1A445"/>
<dbReference type="SUPFAM" id="SSF55961">
    <property type="entry name" value="Bet v1-like"/>
    <property type="match status" value="2"/>
</dbReference>
<dbReference type="InterPro" id="IPR013538">
    <property type="entry name" value="ASHA1/2-like_C"/>
</dbReference>
<feature type="domain" description="Activator of Hsp90 ATPase homologue 1/2-like C-terminal" evidence="2">
    <location>
        <begin position="194"/>
        <end position="325"/>
    </location>
</feature>
<dbReference type="EMBL" id="CP036532">
    <property type="protein sequence ID" value="QBK31338.1"/>
    <property type="molecule type" value="Genomic_DNA"/>
</dbReference>
<dbReference type="Pfam" id="PF08327">
    <property type="entry name" value="AHSA1"/>
    <property type="match status" value="2"/>
</dbReference>
<reference evidence="3 4" key="1">
    <citation type="journal article" date="2017" name="Int. J. Syst. Evol. Microbiol.">
        <title>Roseitalea porphyridii gen. nov., sp. nov., isolated from a red alga, and reclassification of Hoeflea suaedae Chung et al. 2013 as Pseudohoeflea suaedae gen. nov., comb. nov.</title>
        <authorList>
            <person name="Hyeon J.W."/>
            <person name="Jeong S.E."/>
            <person name="Baek K."/>
            <person name="Jeon C.O."/>
        </authorList>
    </citation>
    <scope>NUCLEOTIDE SEQUENCE [LARGE SCALE GENOMIC DNA]</scope>
    <source>
        <strain evidence="3 4">MA7-20</strain>
    </source>
</reference>
<proteinExistence type="inferred from homology"/>
<evidence type="ECO:0000313" key="4">
    <source>
        <dbReference type="Proteomes" id="UP000293719"/>
    </source>
</evidence>
<name>A0A4V1A445_9HYPH</name>
<evidence type="ECO:0000259" key="2">
    <source>
        <dbReference type="Pfam" id="PF08327"/>
    </source>
</evidence>
<organism evidence="3 4">
    <name type="scientific">Roseitalea porphyridii</name>
    <dbReference type="NCBI Taxonomy" id="1852022"/>
    <lineage>
        <taxon>Bacteria</taxon>
        <taxon>Pseudomonadati</taxon>
        <taxon>Pseudomonadota</taxon>
        <taxon>Alphaproteobacteria</taxon>
        <taxon>Hyphomicrobiales</taxon>
        <taxon>Ahrensiaceae</taxon>
        <taxon>Roseitalea</taxon>
    </lineage>
</organism>
<protein>
    <recommendedName>
        <fullName evidence="2">Activator of Hsp90 ATPase homologue 1/2-like C-terminal domain-containing protein</fullName>
    </recommendedName>
</protein>
<keyword evidence="4" id="KW-1185">Reference proteome</keyword>
<dbReference type="CDD" id="cd07826">
    <property type="entry name" value="SRPBCC_CalC_Aha1-like_9"/>
    <property type="match status" value="1"/>
</dbReference>
<comment type="similarity">
    <text evidence="1">Belongs to the AHA1 family.</text>
</comment>
<dbReference type="InterPro" id="IPR023393">
    <property type="entry name" value="START-like_dom_sf"/>
</dbReference>
<gene>
    <name evidence="3" type="ORF">E0E05_12430</name>
</gene>
<evidence type="ECO:0000256" key="1">
    <source>
        <dbReference type="ARBA" id="ARBA00006817"/>
    </source>
</evidence>
<sequence length="333" mass="38297">MRCSPNCNRHPRGFRERTRTMTHRTELSLPANEPVILVRRRFDAPPALVFRAWTDAELLRQWWLGPPGMVMTRCTIEPREGGAWRMEQMDPGGTRYAFFGEYLRFDPPRLLEQTFRMDMEGLRDEPPIVETITFEAAGDGTQVTARSQCPTIETRDAMAASGMEEGMNASFARLVDLLGEEQSATSFTIDRVFDAPVDLVWRCFTQKRHVDVWMLPERFTLIEQDADVSVGGQWWSKMRDQADGAEWHVGGTYREVVENERLVFTHRWTHSPFGTSSEHLITVTFEDRHGKTHMRFAMSGLPDAQSRDGHREGWQQTLGHLEQHVASLRETAS</sequence>
<dbReference type="CDD" id="cd07814">
    <property type="entry name" value="SRPBCC_CalC_Aha1-like"/>
    <property type="match status" value="1"/>
</dbReference>
<dbReference type="KEGG" id="rpod:E0E05_12430"/>
<dbReference type="Proteomes" id="UP000293719">
    <property type="component" value="Chromosome"/>
</dbReference>
<dbReference type="Gene3D" id="3.30.530.20">
    <property type="match status" value="2"/>
</dbReference>